<dbReference type="PROSITE" id="PS50219">
    <property type="entry name" value="CNH"/>
    <property type="match status" value="1"/>
</dbReference>
<evidence type="ECO:0000313" key="3">
    <source>
        <dbReference type="Proteomes" id="UP000823941"/>
    </source>
</evidence>
<feature type="domain" description="CNH" evidence="1">
    <location>
        <begin position="1"/>
        <end position="307"/>
    </location>
</feature>
<comment type="caution">
    <text evidence="2">The sequence shown here is derived from an EMBL/GenBank/DDBJ whole genome shotgun (WGS) entry which is preliminary data.</text>
</comment>
<dbReference type="SMART" id="SM00036">
    <property type="entry name" value="CNH"/>
    <property type="match status" value="1"/>
</dbReference>
<dbReference type="Pfam" id="PF00780">
    <property type="entry name" value="CNH"/>
    <property type="match status" value="1"/>
</dbReference>
<evidence type="ECO:0000259" key="1">
    <source>
        <dbReference type="PROSITE" id="PS50219"/>
    </source>
</evidence>
<protein>
    <recommendedName>
        <fullName evidence="1">CNH domain-containing protein</fullName>
    </recommendedName>
</protein>
<gene>
    <name evidence="2" type="ORF">JYU34_022129</name>
</gene>
<organism evidence="2 3">
    <name type="scientific">Plutella xylostella</name>
    <name type="common">Diamondback moth</name>
    <name type="synonym">Plutella maculipennis</name>
    <dbReference type="NCBI Taxonomy" id="51655"/>
    <lineage>
        <taxon>Eukaryota</taxon>
        <taxon>Metazoa</taxon>
        <taxon>Ecdysozoa</taxon>
        <taxon>Arthropoda</taxon>
        <taxon>Hexapoda</taxon>
        <taxon>Insecta</taxon>
        <taxon>Pterygota</taxon>
        <taxon>Neoptera</taxon>
        <taxon>Endopterygota</taxon>
        <taxon>Lepidoptera</taxon>
        <taxon>Glossata</taxon>
        <taxon>Ditrysia</taxon>
        <taxon>Yponomeutoidea</taxon>
        <taxon>Plutellidae</taxon>
        <taxon>Plutella</taxon>
    </lineage>
</organism>
<sequence length="307" mass="34721">MGACFSAEEGIYSLNLNELHETAMDQLYPRRTIWLHVIKDVLMSLSGKTPSLYRHSLVALLAARKSRTLLALPPRLLPRRHALSTRASDTRGCTRCAVARNPYNGYKYLCGATPSGLFLMQWYDPLHKFMLLKNIECVVPSPLTVFSLIIVPELEYPLLCVGAGRRPIRLHLININSGATWFHSDELELSLGSSNTVIPRPERLHTVHTAHQLNKDTVLVCHENIIDLVPVLPPSLDAARWRAPEEKKSNFVSRIVFDFHIDRILCLQDSVLAFHRHGVQGRSLRNGDVTQEITDHSRVYRLLGADK</sequence>
<accession>A0ABQ7PQJ0</accession>
<proteinExistence type="predicted"/>
<dbReference type="InterPro" id="IPR001180">
    <property type="entry name" value="CNH_dom"/>
</dbReference>
<name>A0ABQ7PQJ0_PLUXY</name>
<dbReference type="EMBL" id="JAHIBW010000031">
    <property type="protein sequence ID" value="KAG7295160.1"/>
    <property type="molecule type" value="Genomic_DNA"/>
</dbReference>
<reference evidence="2 3" key="1">
    <citation type="submission" date="2021-06" db="EMBL/GenBank/DDBJ databases">
        <title>A haploid diamondback moth (Plutella xylostella L.) genome assembly resolves 31 chromosomes and identifies a diamide resistance mutation.</title>
        <authorList>
            <person name="Ward C.M."/>
            <person name="Perry K.D."/>
            <person name="Baker G."/>
            <person name="Powis K."/>
            <person name="Heckel D.G."/>
            <person name="Baxter S.W."/>
        </authorList>
    </citation>
    <scope>NUCLEOTIDE SEQUENCE [LARGE SCALE GENOMIC DNA]</scope>
    <source>
        <strain evidence="2 3">LV</strain>
        <tissue evidence="2">Single pupa</tissue>
    </source>
</reference>
<keyword evidence="3" id="KW-1185">Reference proteome</keyword>
<evidence type="ECO:0000313" key="2">
    <source>
        <dbReference type="EMBL" id="KAG7295160.1"/>
    </source>
</evidence>
<dbReference type="Proteomes" id="UP000823941">
    <property type="component" value="Chromosome 31"/>
</dbReference>